<sequence>MGFIPILLTLAGFILLFGMVVSYSINQKKEQYKAALLGLQQKLVAEPLDKTGDITVLERDIQSLLVTGHPDAQTFKRQLGQIKLLKHQYNELVQTKPYSLVAKLTGQRVI</sequence>
<dbReference type="EMBL" id="CP041253">
    <property type="protein sequence ID" value="QDH79533.1"/>
    <property type="molecule type" value="Genomic_DNA"/>
</dbReference>
<dbReference type="Proteomes" id="UP000316614">
    <property type="component" value="Chromosome"/>
</dbReference>
<evidence type="ECO:0000313" key="1">
    <source>
        <dbReference type="EMBL" id="QDH79533.1"/>
    </source>
</evidence>
<dbReference type="RefSeq" id="WP_141614776.1">
    <property type="nucleotide sequence ID" value="NZ_CP041253.1"/>
</dbReference>
<dbReference type="AlphaFoldDB" id="A0A514CI84"/>
<evidence type="ECO:0000313" key="2">
    <source>
        <dbReference type="Proteomes" id="UP000316614"/>
    </source>
</evidence>
<organism evidence="1 2">
    <name type="scientific">Echinicola soli</name>
    <dbReference type="NCBI Taxonomy" id="2591634"/>
    <lineage>
        <taxon>Bacteria</taxon>
        <taxon>Pseudomonadati</taxon>
        <taxon>Bacteroidota</taxon>
        <taxon>Cytophagia</taxon>
        <taxon>Cytophagales</taxon>
        <taxon>Cyclobacteriaceae</taxon>
        <taxon>Echinicola</taxon>
    </lineage>
</organism>
<dbReference type="OrthoDB" id="840017at2"/>
<dbReference type="KEGG" id="echi:FKX85_10975"/>
<keyword evidence="2" id="KW-1185">Reference proteome</keyword>
<name>A0A514CI84_9BACT</name>
<accession>A0A514CI84</accession>
<gene>
    <name evidence="1" type="ORF">FKX85_10975</name>
</gene>
<reference evidence="1 2" key="1">
    <citation type="submission" date="2019-06" db="EMBL/GenBank/DDBJ databases">
        <title>Echinicola alkalisoli sp. nov. isolated from saline soil.</title>
        <authorList>
            <person name="Sun J.-Q."/>
            <person name="Xu L."/>
        </authorList>
    </citation>
    <scope>NUCLEOTIDE SEQUENCE [LARGE SCALE GENOMIC DNA]</scope>
    <source>
        <strain evidence="1 2">LN3S3</strain>
    </source>
</reference>
<protein>
    <submittedName>
        <fullName evidence="1">Uncharacterized protein</fullName>
    </submittedName>
</protein>
<proteinExistence type="predicted"/>